<keyword evidence="3" id="KW-0732">Signal</keyword>
<dbReference type="Proteomes" id="UP000694255">
    <property type="component" value="Unassembled WGS sequence"/>
</dbReference>
<sequence length="414" mass="47902">MRYSILLSIVYYLYFSKAIEDETAQKQEELICNQDKTDCYPKIFEPSWDWQIIKPGQDIPPGLHVRLNIDTLKREAKFMDPDEQDTNHLQELVVGDSAEVYDRSNDVNHEMKNENTNGNEIQNGRIHRAKASRDDLSNFDSAVLEVEDFQGNKERLAAALDTLTELSHDIEFGIELTKDKQIFDSLFRLAESIKDNTFVEKIYRIIGSTLRNNPVAIENVITNFGDAFSVGIFNQLHGHSDGIIQKRILGIIHALTQNNKFVAKYFSFENSRGLDAIIDIYPELDSESRIRASNILEDLSLFGKSNDRRSIEQSTPDFEVSKFIQESFVNGRTNPDNFKVYFNRLKELHQRNKDLKPSKKFLGWLSDQVESRKEHKKRDDYSDEDKEFDKEMLIARHAIFGNPMGLRKSFGDEL</sequence>
<evidence type="ECO:0000313" key="5">
    <source>
        <dbReference type="Proteomes" id="UP000694255"/>
    </source>
</evidence>
<keyword evidence="2" id="KW-0653">Protein transport</keyword>
<comment type="caution">
    <text evidence="4">The sequence shown here is derived from an EMBL/GenBank/DDBJ whole genome shotgun (WGS) entry which is preliminary data.</text>
</comment>
<protein>
    <submittedName>
        <fullName evidence="4">SIL1</fullName>
    </submittedName>
</protein>
<gene>
    <name evidence="4" type="ORF">J8A68_003921</name>
</gene>
<reference evidence="4 5" key="1">
    <citation type="journal article" date="2021" name="DNA Res.">
        <title>Genome analysis of Candida subhashii reveals its hybrid nature and dual mitochondrial genome conformations.</title>
        <authorList>
            <person name="Mixao V."/>
            <person name="Hegedusova E."/>
            <person name="Saus E."/>
            <person name="Pryszcz L.P."/>
            <person name="Cillingova A."/>
            <person name="Nosek J."/>
            <person name="Gabaldon T."/>
        </authorList>
    </citation>
    <scope>NUCLEOTIDE SEQUENCE [LARGE SCALE GENOMIC DNA]</scope>
    <source>
        <strain evidence="4 5">CBS 10753</strain>
    </source>
</reference>
<keyword evidence="5" id="KW-1185">Reference proteome</keyword>
<keyword evidence="1" id="KW-0813">Transport</keyword>
<evidence type="ECO:0000256" key="3">
    <source>
        <dbReference type="SAM" id="SignalP"/>
    </source>
</evidence>
<dbReference type="GO" id="GO:0015031">
    <property type="term" value="P:protein transport"/>
    <property type="evidence" value="ECO:0007669"/>
    <property type="project" value="UniProtKB-KW"/>
</dbReference>
<dbReference type="EMBL" id="JAGSYN010000168">
    <property type="protein sequence ID" value="KAG7662567.1"/>
    <property type="molecule type" value="Genomic_DNA"/>
</dbReference>
<dbReference type="GO" id="GO:0000774">
    <property type="term" value="F:adenyl-nucleotide exchange factor activity"/>
    <property type="evidence" value="ECO:0007669"/>
    <property type="project" value="InterPro"/>
</dbReference>
<evidence type="ECO:0000313" key="4">
    <source>
        <dbReference type="EMBL" id="KAG7662567.1"/>
    </source>
</evidence>
<proteinExistence type="predicted"/>
<dbReference type="RefSeq" id="XP_049262800.1">
    <property type="nucleotide sequence ID" value="XM_049407826.1"/>
</dbReference>
<dbReference type="AlphaFoldDB" id="A0A8J5ULC7"/>
<dbReference type="InterPro" id="IPR031884">
    <property type="entry name" value="Sil1_fungi"/>
</dbReference>
<evidence type="ECO:0000256" key="2">
    <source>
        <dbReference type="ARBA" id="ARBA00022927"/>
    </source>
</evidence>
<evidence type="ECO:0000256" key="1">
    <source>
        <dbReference type="ARBA" id="ARBA00022448"/>
    </source>
</evidence>
<organism evidence="4 5">
    <name type="scientific">[Candida] subhashii</name>
    <dbReference type="NCBI Taxonomy" id="561895"/>
    <lineage>
        <taxon>Eukaryota</taxon>
        <taxon>Fungi</taxon>
        <taxon>Dikarya</taxon>
        <taxon>Ascomycota</taxon>
        <taxon>Saccharomycotina</taxon>
        <taxon>Pichiomycetes</taxon>
        <taxon>Debaryomycetaceae</taxon>
        <taxon>Spathaspora</taxon>
    </lineage>
</organism>
<feature type="chain" id="PRO_5035207712" evidence="3">
    <location>
        <begin position="19"/>
        <end position="414"/>
    </location>
</feature>
<dbReference type="OrthoDB" id="448649at2759"/>
<dbReference type="GeneID" id="73470721"/>
<feature type="signal peptide" evidence="3">
    <location>
        <begin position="1"/>
        <end position="18"/>
    </location>
</feature>
<dbReference type="GO" id="GO:0005783">
    <property type="term" value="C:endoplasmic reticulum"/>
    <property type="evidence" value="ECO:0007669"/>
    <property type="project" value="InterPro"/>
</dbReference>
<accession>A0A8J5ULC7</accession>
<name>A0A8J5ULC7_9ASCO</name>
<dbReference type="Pfam" id="PF16782">
    <property type="entry name" value="SIL1"/>
    <property type="match status" value="1"/>
</dbReference>